<reference evidence="2 3" key="1">
    <citation type="submission" date="2021-01" db="EMBL/GenBank/DDBJ databases">
        <title>Draft genome sequence of Micromonospora sp. strain STR1_7.</title>
        <authorList>
            <person name="Karlyshev A."/>
            <person name="Jawad R."/>
        </authorList>
    </citation>
    <scope>NUCLEOTIDE SEQUENCE [LARGE SCALE GENOMIC DNA]</scope>
    <source>
        <strain evidence="2 3">STR1-7</strain>
    </source>
</reference>
<gene>
    <name evidence="2" type="ORF">JNW91_05685</name>
</gene>
<proteinExistence type="inferred from homology"/>
<evidence type="ECO:0000313" key="2">
    <source>
        <dbReference type="EMBL" id="MBM0231400.1"/>
    </source>
</evidence>
<evidence type="ECO:0000256" key="1">
    <source>
        <dbReference type="ARBA" id="ARBA00010154"/>
    </source>
</evidence>
<dbReference type="InterPro" id="IPR011051">
    <property type="entry name" value="RmlC_Cupin_sf"/>
</dbReference>
<dbReference type="Gene3D" id="2.60.120.10">
    <property type="entry name" value="Jelly Rolls"/>
    <property type="match status" value="1"/>
</dbReference>
<dbReference type="Pfam" id="PF00908">
    <property type="entry name" value="dTDP_sugar_isom"/>
    <property type="match status" value="1"/>
</dbReference>
<organism evidence="2 3">
    <name type="scientific">Micromonospora parastrephiae</name>
    <dbReference type="NCBI Taxonomy" id="2806101"/>
    <lineage>
        <taxon>Bacteria</taxon>
        <taxon>Bacillati</taxon>
        <taxon>Actinomycetota</taxon>
        <taxon>Actinomycetes</taxon>
        <taxon>Micromonosporales</taxon>
        <taxon>Micromonosporaceae</taxon>
        <taxon>Micromonospora</taxon>
    </lineage>
</organism>
<keyword evidence="3" id="KW-1185">Reference proteome</keyword>
<dbReference type="InterPro" id="IPR014710">
    <property type="entry name" value="RmlC-like_jellyroll"/>
</dbReference>
<comment type="caution">
    <text evidence="2">The sequence shown here is derived from an EMBL/GenBank/DDBJ whole genome shotgun (WGS) entry which is preliminary data.</text>
</comment>
<protein>
    <submittedName>
        <fullName evidence="2">dTDP-4-dehydrorhamnose 3,5-epimerase family protein</fullName>
    </submittedName>
</protein>
<name>A0ABS1XQ56_9ACTN</name>
<dbReference type="PANTHER" id="PTHR21047:SF2">
    <property type="entry name" value="THYMIDINE DIPHOSPHO-4-KETO-RHAMNOSE 3,5-EPIMERASE"/>
    <property type="match status" value="1"/>
</dbReference>
<dbReference type="CDD" id="cd00438">
    <property type="entry name" value="cupin_RmlC"/>
    <property type="match status" value="1"/>
</dbReference>
<sequence>MTSRPLSVRGAFEFTPKVFPDDRGAFLSPYQEPAFVAALGHRLFPVAQTNHSRSRRNVVRGLHFTLTPPGCAKYVYCPQGSALDIVVDIRVGSPTYGQWDAVLLDPEDFRAVYLPVGVGHAFIGLHDDTLMSYMISGSYVPEHELALSVLDPALHLPIPGDIEPILSDRDRVAPSLSEAKELGILPRYSNCLALEEQMYGRDAQRTDIDSDRRLP</sequence>
<dbReference type="SUPFAM" id="SSF51182">
    <property type="entry name" value="RmlC-like cupins"/>
    <property type="match status" value="1"/>
</dbReference>
<dbReference type="PANTHER" id="PTHR21047">
    <property type="entry name" value="DTDP-6-DEOXY-D-GLUCOSE-3,5 EPIMERASE"/>
    <property type="match status" value="1"/>
</dbReference>
<evidence type="ECO:0000313" key="3">
    <source>
        <dbReference type="Proteomes" id="UP000601027"/>
    </source>
</evidence>
<dbReference type="EMBL" id="JAEVHM010000015">
    <property type="protein sequence ID" value="MBM0231400.1"/>
    <property type="molecule type" value="Genomic_DNA"/>
</dbReference>
<dbReference type="Proteomes" id="UP000601027">
    <property type="component" value="Unassembled WGS sequence"/>
</dbReference>
<dbReference type="RefSeq" id="WP_203173892.1">
    <property type="nucleotide sequence ID" value="NZ_JAEVHM010000015.1"/>
</dbReference>
<comment type="similarity">
    <text evidence="1">Belongs to the dTDP-4-dehydrorhamnose 3,5-epimerase family.</text>
</comment>
<dbReference type="InterPro" id="IPR000888">
    <property type="entry name" value="RmlC-like"/>
</dbReference>
<accession>A0ABS1XQ56</accession>